<sequence>MRSHNAPGPLAARDWRILEGLEMLRYRLLLRSFVALAALGAASAASAQSAKVGSLVCHISGGVGMILMENQALDCVFTDRNGVSSHYIGRLTNVGLNIGISGPGQLIWGVLAATDNVGPGALTGDYAGAQGSVAVGAGVGGAVLVGGSGKTISLQPISVSAGTGLNLSAGIGNISLQYMPVTPPPPAEPLSGPSQKRSRGRQ</sequence>
<accession>A0A9W6LSS6</accession>
<evidence type="ECO:0000313" key="2">
    <source>
        <dbReference type="EMBL" id="GLI93771.1"/>
    </source>
</evidence>
<evidence type="ECO:0008006" key="4">
    <source>
        <dbReference type="Google" id="ProtNLM"/>
    </source>
</evidence>
<dbReference type="Pfam" id="PF06186">
    <property type="entry name" value="DUF992"/>
    <property type="match status" value="1"/>
</dbReference>
<evidence type="ECO:0000313" key="3">
    <source>
        <dbReference type="Proteomes" id="UP001144323"/>
    </source>
</evidence>
<comment type="caution">
    <text evidence="2">The sequence shown here is derived from an EMBL/GenBank/DDBJ whole genome shotgun (WGS) entry which is preliminary data.</text>
</comment>
<reference evidence="2" key="1">
    <citation type="journal article" date="2023" name="Int. J. Syst. Evol. Microbiol.">
        <title>Methylocystis iwaonis sp. nov., a type II methane-oxidizing bacterium from surface soil of a rice paddy field in Japan, and emended description of the genus Methylocystis (ex Whittenbury et al. 1970) Bowman et al. 1993.</title>
        <authorList>
            <person name="Kaise H."/>
            <person name="Sawadogo J.B."/>
            <person name="Alam M.S."/>
            <person name="Ueno C."/>
            <person name="Dianou D."/>
            <person name="Shinjo R."/>
            <person name="Asakawa S."/>
        </authorList>
    </citation>
    <scope>NUCLEOTIDE SEQUENCE</scope>
    <source>
        <strain evidence="2">LMG27198</strain>
    </source>
</reference>
<dbReference type="AlphaFoldDB" id="A0A9W6LSS6"/>
<dbReference type="InterPro" id="IPR009333">
    <property type="entry name" value="DUF992"/>
</dbReference>
<name>A0A9W6LSS6_9HYPH</name>
<organism evidence="2 3">
    <name type="scientific">Methylocystis echinoides</name>
    <dbReference type="NCBI Taxonomy" id="29468"/>
    <lineage>
        <taxon>Bacteria</taxon>
        <taxon>Pseudomonadati</taxon>
        <taxon>Pseudomonadota</taxon>
        <taxon>Alphaproteobacteria</taxon>
        <taxon>Hyphomicrobiales</taxon>
        <taxon>Methylocystaceae</taxon>
        <taxon>Methylocystis</taxon>
    </lineage>
</organism>
<evidence type="ECO:0000256" key="1">
    <source>
        <dbReference type="SAM" id="MobiDB-lite"/>
    </source>
</evidence>
<gene>
    <name evidence="2" type="ORF">LMG27198_27630</name>
</gene>
<dbReference type="EMBL" id="BSEC01000001">
    <property type="protein sequence ID" value="GLI93771.1"/>
    <property type="molecule type" value="Genomic_DNA"/>
</dbReference>
<feature type="region of interest" description="Disordered" evidence="1">
    <location>
        <begin position="180"/>
        <end position="202"/>
    </location>
</feature>
<dbReference type="RefSeq" id="WP_281803778.1">
    <property type="nucleotide sequence ID" value="NZ_BSEC01000001.1"/>
</dbReference>
<protein>
    <recommendedName>
        <fullName evidence="4">DUF992 domain-containing protein</fullName>
    </recommendedName>
</protein>
<keyword evidence="3" id="KW-1185">Reference proteome</keyword>
<dbReference type="Proteomes" id="UP001144323">
    <property type="component" value="Unassembled WGS sequence"/>
</dbReference>
<proteinExistence type="predicted"/>